<evidence type="ECO:0000313" key="1">
    <source>
        <dbReference type="EMBL" id="BES92738.1"/>
    </source>
</evidence>
<evidence type="ECO:0000313" key="2">
    <source>
        <dbReference type="Proteomes" id="UP001307889"/>
    </source>
</evidence>
<dbReference type="Proteomes" id="UP001307889">
    <property type="component" value="Chromosome 3"/>
</dbReference>
<sequence length="116" mass="12666">MQFMPGIPPARFCAWHPGLPLTSSTETSGRSLVASASHLGSVVVEVSNVEEGDRRVDVRREMRPVGIGERGNELNVCGGVRWRFISGSAVISVSWHPFANYIASVDRSKKAVVWTD</sequence>
<dbReference type="EMBL" id="AP028911">
    <property type="protein sequence ID" value="BES92738.1"/>
    <property type="molecule type" value="Genomic_DNA"/>
</dbReference>
<keyword evidence="2" id="KW-1185">Reference proteome</keyword>
<name>A0ABN7AL95_9HEMI</name>
<organism evidence="1 2">
    <name type="scientific">Nesidiocoris tenuis</name>
    <dbReference type="NCBI Taxonomy" id="355587"/>
    <lineage>
        <taxon>Eukaryota</taxon>
        <taxon>Metazoa</taxon>
        <taxon>Ecdysozoa</taxon>
        <taxon>Arthropoda</taxon>
        <taxon>Hexapoda</taxon>
        <taxon>Insecta</taxon>
        <taxon>Pterygota</taxon>
        <taxon>Neoptera</taxon>
        <taxon>Paraneoptera</taxon>
        <taxon>Hemiptera</taxon>
        <taxon>Heteroptera</taxon>
        <taxon>Panheteroptera</taxon>
        <taxon>Cimicomorpha</taxon>
        <taxon>Miridae</taxon>
        <taxon>Dicyphina</taxon>
        <taxon>Nesidiocoris</taxon>
    </lineage>
</organism>
<accession>A0ABN7AL95</accession>
<proteinExistence type="predicted"/>
<gene>
    <name evidence="1" type="ORF">NTJ_05547</name>
</gene>
<reference evidence="1 2" key="1">
    <citation type="submission" date="2023-09" db="EMBL/GenBank/DDBJ databases">
        <title>Nesidiocoris tenuis whole genome shotgun sequence.</title>
        <authorList>
            <person name="Shibata T."/>
            <person name="Shimoda M."/>
            <person name="Kobayashi T."/>
            <person name="Uehara T."/>
        </authorList>
    </citation>
    <scope>NUCLEOTIDE SEQUENCE [LARGE SCALE GENOMIC DNA]</scope>
    <source>
        <strain evidence="1 2">Japan</strain>
    </source>
</reference>
<protein>
    <submittedName>
        <fullName evidence="1">WD domain, G-beta repeat</fullName>
    </submittedName>
</protein>